<dbReference type="GO" id="GO:0005776">
    <property type="term" value="C:autophagosome"/>
    <property type="evidence" value="ECO:0007669"/>
    <property type="project" value="TreeGrafter"/>
</dbReference>
<dbReference type="GO" id="GO:0006914">
    <property type="term" value="P:autophagy"/>
    <property type="evidence" value="ECO:0007669"/>
    <property type="project" value="TreeGrafter"/>
</dbReference>
<gene>
    <name evidence="1" type="primary">C9orf72</name>
</gene>
<dbReference type="Ensembl" id="ENSPTET00000021716.1">
    <property type="protein sequence ID" value="ENSPTEP00000014476.1"/>
    <property type="gene ID" value="ENSPTEG00000016157.1"/>
</dbReference>
<dbReference type="Pfam" id="PF15019">
    <property type="entry name" value="C9orf72-like"/>
    <property type="match status" value="1"/>
</dbReference>
<reference evidence="1" key="1">
    <citation type="submission" date="2025-08" db="UniProtKB">
        <authorList>
            <consortium name="Ensembl"/>
        </authorList>
    </citation>
    <scope>IDENTIFICATION</scope>
</reference>
<sequence>MSTLCPPPSPAVAKTEIALSGESPLLAATFAYWDNILGPRVRHIWAPKTEQVLLSDGEITFLANHTLNGEILRNAESGAIDVKFFVLSEKGVIIVSLIFDGNWNGDRSTYGLSIILPQTELSFYLPLHRVCVDRLTHIIRKGRIWMHKGQSIIPMLTGEVIPVMELLSSMKSHSVPEEIDIADTVLNDDDIGDSCHEGFLLNAISSHLQTCGCSVVVGSSAEKVNKIVRTLCLFLTAAERKCSRLCEAESSFKYESGLFVQGLLKDSTGSFVLPFRQVMYAPYPTTHIDVDVNTVKQMPPCHEHIYNQRRYMRSELTAFWRATSEEDMAQDTIIYTDESFTPDLNIFQDVLHRDTLVKAFLDQVFQLKPGLSLRSTFLAQFLLVLHRKALTLIKYIEDDTQKGKKPFKSLRNLKIDLDLTAEGDLNIIMALAEKIKPGLHSFIFGRPFYTSVQERDVLMTF</sequence>
<accession>A0A8C9H370</accession>
<dbReference type="GO" id="GO:0005085">
    <property type="term" value="F:guanyl-nucleotide exchange factor activity"/>
    <property type="evidence" value="ECO:0007669"/>
    <property type="project" value="InterPro"/>
</dbReference>
<dbReference type="PROSITE" id="PS51835">
    <property type="entry name" value="DENN_C9ORF72"/>
    <property type="match status" value="1"/>
</dbReference>
<name>A0A8C9H370_9PRIM</name>
<dbReference type="AlphaFoldDB" id="A0A8C9H370"/>
<evidence type="ECO:0000313" key="1">
    <source>
        <dbReference type="Ensembl" id="ENSPTEP00000014476.1"/>
    </source>
</evidence>
<dbReference type="PANTHER" id="PTHR31855:SF2">
    <property type="entry name" value="GUANINE NUCLEOTIDE EXCHANGE FACTOR C9ORF72"/>
    <property type="match status" value="1"/>
</dbReference>
<reference evidence="1" key="2">
    <citation type="submission" date="2025-09" db="UniProtKB">
        <authorList>
            <consortium name="Ensembl"/>
        </authorList>
    </citation>
    <scope>IDENTIFICATION</scope>
</reference>
<dbReference type="Proteomes" id="UP000694416">
    <property type="component" value="Unplaced"/>
</dbReference>
<proteinExistence type="predicted"/>
<dbReference type="PANTHER" id="PTHR31855">
    <property type="entry name" value="GUANINE NUCLEOTIDE EXCHANGE C9ORF72"/>
    <property type="match status" value="1"/>
</dbReference>
<organism evidence="1 2">
    <name type="scientific">Piliocolobus tephrosceles</name>
    <name type="common">Ugandan red Colobus</name>
    <dbReference type="NCBI Taxonomy" id="591936"/>
    <lineage>
        <taxon>Eukaryota</taxon>
        <taxon>Metazoa</taxon>
        <taxon>Chordata</taxon>
        <taxon>Craniata</taxon>
        <taxon>Vertebrata</taxon>
        <taxon>Euteleostomi</taxon>
        <taxon>Mammalia</taxon>
        <taxon>Eutheria</taxon>
        <taxon>Euarchontoglires</taxon>
        <taxon>Primates</taxon>
        <taxon>Haplorrhini</taxon>
        <taxon>Catarrhini</taxon>
        <taxon>Cercopithecidae</taxon>
        <taxon>Colobinae</taxon>
        <taxon>Piliocolobus</taxon>
    </lineage>
</organism>
<dbReference type="GO" id="GO:0006897">
    <property type="term" value="P:endocytosis"/>
    <property type="evidence" value="ECO:0007669"/>
    <property type="project" value="TreeGrafter"/>
</dbReference>
<keyword evidence="2" id="KW-1185">Reference proteome</keyword>
<dbReference type="InterPro" id="IPR027819">
    <property type="entry name" value="C9orf72"/>
</dbReference>
<evidence type="ECO:0000313" key="2">
    <source>
        <dbReference type="Proteomes" id="UP000694416"/>
    </source>
</evidence>
<dbReference type="GO" id="GO:0005768">
    <property type="term" value="C:endosome"/>
    <property type="evidence" value="ECO:0007669"/>
    <property type="project" value="TreeGrafter"/>
</dbReference>
<protein>
    <submittedName>
        <fullName evidence="1">C9orf72-SMCR8 complex subunit</fullName>
    </submittedName>
</protein>